<keyword evidence="1" id="KW-1133">Transmembrane helix</keyword>
<keyword evidence="2" id="KW-0223">Dioxygenase</keyword>
<dbReference type="AlphaFoldDB" id="A0A1A8SFT6"/>
<feature type="transmembrane region" description="Helical" evidence="1">
    <location>
        <begin position="12"/>
        <end position="32"/>
    </location>
</feature>
<organism evidence="2">
    <name type="scientific">Nothobranchius rachovii</name>
    <name type="common">bluefin notho</name>
    <dbReference type="NCBI Taxonomy" id="451742"/>
    <lineage>
        <taxon>Eukaryota</taxon>
        <taxon>Metazoa</taxon>
        <taxon>Chordata</taxon>
        <taxon>Craniata</taxon>
        <taxon>Vertebrata</taxon>
        <taxon>Euteleostomi</taxon>
        <taxon>Actinopterygii</taxon>
        <taxon>Neopterygii</taxon>
        <taxon>Teleostei</taxon>
        <taxon>Neoteleostei</taxon>
        <taxon>Acanthomorphata</taxon>
        <taxon>Ovalentaria</taxon>
        <taxon>Atherinomorphae</taxon>
        <taxon>Cyprinodontiformes</taxon>
        <taxon>Nothobranchiidae</taxon>
        <taxon>Nothobranchius</taxon>
    </lineage>
</organism>
<reference evidence="2" key="2">
    <citation type="submission" date="2016-06" db="EMBL/GenBank/DDBJ databases">
        <title>The genome of a short-lived fish provides insights into sex chromosome evolution and the genetic control of aging.</title>
        <authorList>
            <person name="Reichwald K."/>
            <person name="Felder M."/>
            <person name="Petzold A."/>
            <person name="Koch P."/>
            <person name="Groth M."/>
            <person name="Platzer M."/>
        </authorList>
    </citation>
    <scope>NUCLEOTIDE SEQUENCE</scope>
    <source>
        <tissue evidence="2">Brain</tissue>
    </source>
</reference>
<dbReference type="EMBL" id="HAEI01014319">
    <property type="protein sequence ID" value="SBS16788.1"/>
    <property type="molecule type" value="Transcribed_RNA"/>
</dbReference>
<evidence type="ECO:0000256" key="1">
    <source>
        <dbReference type="SAM" id="Phobius"/>
    </source>
</evidence>
<feature type="non-terminal residue" evidence="2">
    <location>
        <position position="73"/>
    </location>
</feature>
<dbReference type="GO" id="GO:0051213">
    <property type="term" value="F:dioxygenase activity"/>
    <property type="evidence" value="ECO:0007669"/>
    <property type="project" value="UniProtKB-KW"/>
</dbReference>
<keyword evidence="1" id="KW-0472">Membrane</keyword>
<proteinExistence type="predicted"/>
<accession>A0A1A8SFT6</accession>
<reference evidence="2" key="1">
    <citation type="submission" date="2016-05" db="EMBL/GenBank/DDBJ databases">
        <authorList>
            <person name="Lavstsen T."/>
            <person name="Jespersen J.S."/>
        </authorList>
    </citation>
    <scope>NUCLEOTIDE SEQUENCE</scope>
    <source>
        <tissue evidence="2">Brain</tissue>
    </source>
</reference>
<feature type="non-terminal residue" evidence="2">
    <location>
        <position position="1"/>
    </location>
</feature>
<sequence>TTGVLLKTDHAGLLLTILAYLLEFYILFYFIINNIIVPHNMSEFVKNHKICLVGWIPSSVEVNLVGGEWEPIQ</sequence>
<name>A0A1A8SFT6_9TELE</name>
<keyword evidence="2" id="KW-0560">Oxidoreductase</keyword>
<protein>
    <submittedName>
        <fullName evidence="2">Homogentisate 1,2-dioxygenase</fullName>
    </submittedName>
</protein>
<evidence type="ECO:0000313" key="2">
    <source>
        <dbReference type="EMBL" id="SBS16788.1"/>
    </source>
</evidence>
<keyword evidence="1" id="KW-0812">Transmembrane</keyword>
<gene>
    <name evidence="2" type="primary">HGD</name>
</gene>